<evidence type="ECO:0000313" key="1">
    <source>
        <dbReference type="EMBL" id="QDR73681.1"/>
    </source>
</evidence>
<accession>A0A517D8J4</accession>
<sequence>MLYHYATFPGTLIVTCTQELPSENDISKKVIQVNFEQPDDEGGFKEARYEIPGYRELWNEGFTPSETEANLEILKTNEELIIECSREEGRDLT</sequence>
<dbReference type="AlphaFoldDB" id="A0A517D8J4"/>
<keyword evidence="1" id="KW-0614">Plasmid</keyword>
<name>A0A517D8J4_LIMRT</name>
<reference evidence="1 2" key="1">
    <citation type="submission" date="2019-07" db="EMBL/GenBank/DDBJ databases">
        <title>Gastrointestinal microbiota of Peromyscus leucopus, the white-footed mouse.</title>
        <authorList>
            <person name="Milovic A."/>
            <person name="Bassam K."/>
            <person name="Barbour A.G."/>
        </authorList>
    </citation>
    <scope>NUCLEOTIDE SEQUENCE [LARGE SCALE GENOMIC DNA]</scope>
    <source>
        <strain evidence="1 2">LL7</strain>
        <plasmid evidence="1 2">unnamed</plasmid>
    </source>
</reference>
<organism evidence="1 2">
    <name type="scientific">Limosilactobacillus reuteri</name>
    <name type="common">Lactobacillus reuteri</name>
    <dbReference type="NCBI Taxonomy" id="1598"/>
    <lineage>
        <taxon>Bacteria</taxon>
        <taxon>Bacillati</taxon>
        <taxon>Bacillota</taxon>
        <taxon>Bacilli</taxon>
        <taxon>Lactobacillales</taxon>
        <taxon>Lactobacillaceae</taxon>
        <taxon>Limosilactobacillus</taxon>
    </lineage>
</organism>
<evidence type="ECO:0000313" key="2">
    <source>
        <dbReference type="Proteomes" id="UP000316394"/>
    </source>
</evidence>
<dbReference type="EMBL" id="CP041677">
    <property type="protein sequence ID" value="QDR73681.1"/>
    <property type="molecule type" value="Genomic_DNA"/>
</dbReference>
<dbReference type="Proteomes" id="UP000316394">
    <property type="component" value="Plasmid unnamed"/>
</dbReference>
<proteinExistence type="predicted"/>
<geneLocation type="plasmid" evidence="1 2">
    <name>unnamed</name>
</geneLocation>
<dbReference type="RefSeq" id="WP_144228032.1">
    <property type="nucleotide sequence ID" value="NZ_CP041677.1"/>
</dbReference>
<gene>
    <name evidence="1" type="ORF">FOD75_11355</name>
</gene>
<protein>
    <submittedName>
        <fullName evidence="1">Uncharacterized protein</fullName>
    </submittedName>
</protein>